<reference evidence="2" key="1">
    <citation type="submission" date="2020-10" db="EMBL/GenBank/DDBJ databases">
        <title>Unveiling of a novel bifunctional photoreceptor, Dualchrome1, isolated from a cosmopolitan green alga.</title>
        <authorList>
            <person name="Suzuki S."/>
            <person name="Kawachi M."/>
        </authorList>
    </citation>
    <scope>NUCLEOTIDE SEQUENCE</scope>
    <source>
        <strain evidence="2">NIES 2893</strain>
    </source>
</reference>
<evidence type="ECO:0000313" key="2">
    <source>
        <dbReference type="EMBL" id="GHP06129.1"/>
    </source>
</evidence>
<dbReference type="InterPro" id="IPR029063">
    <property type="entry name" value="SAM-dependent_MTases_sf"/>
</dbReference>
<dbReference type="EMBL" id="BNJQ01000012">
    <property type="protein sequence ID" value="GHP06129.1"/>
    <property type="molecule type" value="Genomic_DNA"/>
</dbReference>
<feature type="region of interest" description="Disordered" evidence="1">
    <location>
        <begin position="1"/>
        <end position="72"/>
    </location>
</feature>
<evidence type="ECO:0000313" key="3">
    <source>
        <dbReference type="Proteomes" id="UP000660262"/>
    </source>
</evidence>
<protein>
    <submittedName>
        <fullName evidence="2">Uncharacterized protein</fullName>
    </submittedName>
</protein>
<keyword evidence="3" id="KW-1185">Reference proteome</keyword>
<organism evidence="2 3">
    <name type="scientific">Pycnococcus provasolii</name>
    <dbReference type="NCBI Taxonomy" id="41880"/>
    <lineage>
        <taxon>Eukaryota</taxon>
        <taxon>Viridiplantae</taxon>
        <taxon>Chlorophyta</taxon>
        <taxon>Pseudoscourfieldiophyceae</taxon>
        <taxon>Pseudoscourfieldiales</taxon>
        <taxon>Pycnococcaceae</taxon>
        <taxon>Pycnococcus</taxon>
    </lineage>
</organism>
<dbReference type="SUPFAM" id="SSF53335">
    <property type="entry name" value="S-adenosyl-L-methionine-dependent methyltransferases"/>
    <property type="match status" value="1"/>
</dbReference>
<dbReference type="OrthoDB" id="497695at2759"/>
<dbReference type="Proteomes" id="UP000660262">
    <property type="component" value="Unassembled WGS sequence"/>
</dbReference>
<comment type="caution">
    <text evidence="2">The sequence shown here is derived from an EMBL/GenBank/DDBJ whole genome shotgun (WGS) entry which is preliminary data.</text>
</comment>
<gene>
    <name evidence="2" type="ORF">PPROV_000487600</name>
</gene>
<dbReference type="AlphaFoldDB" id="A0A830HLL5"/>
<accession>A0A830HLL5</accession>
<evidence type="ECO:0000256" key="1">
    <source>
        <dbReference type="SAM" id="MobiDB-lite"/>
    </source>
</evidence>
<sequence>MEGDERQRGGARLTWTGRPPSAAGAGGDSSWNHQRHEGGHHRRGGGGGGAGNKRWKRDDGNGASRHQPRGLREDDEGHLWWDERTNVCTYFQDRRRKWPFYTDARGHVLLKSLVEANAALRNRNLALMRQLGDKMGVPADRVANEGERLYVNKPTLRGDDNVTWSFDEYGHPGLQLYYLKLKSWQRFTETYALLERADRLGAFAFASSLGRPVRIATLGGGPGYELLAMRCFLRDTKSLPDVDIYNTDVQPTWREYSEALGFGFRVFDIHNVTADLCDVCELGTDELDMVVISYVAIYFAKVPGNPQHEAACDMLFKLLKDRRVKMLVVSERSEETPLCSMMERRGCIAERLMDQDMGLDERQSIIVLKERRDEILTKRRLPPGEQRKLEANEATFKNVPFEEHKIKRGGAAGAGGSQTKWYD</sequence>
<proteinExistence type="predicted"/>
<name>A0A830HLL5_9CHLO</name>